<dbReference type="FunFam" id="1.10.238.200:FF:000003">
    <property type="entry name" value="DCN1-like protein 3"/>
    <property type="match status" value="1"/>
</dbReference>
<feature type="domain" description="DCUN1" evidence="12">
    <location>
        <begin position="85"/>
        <end position="275"/>
    </location>
</feature>
<comment type="function">
    <text evidence="10">Neddylation of cullins play an essential role in the regulation of SCF-type complexes activity.</text>
</comment>
<dbReference type="FunFam" id="1.10.238.10:FF:000126">
    <property type="entry name" value="DCN1-like protein"/>
    <property type="match status" value="1"/>
</dbReference>
<keyword evidence="5" id="KW-0963">Cytoplasm</keyword>
<evidence type="ECO:0000256" key="1">
    <source>
        <dbReference type="ARBA" id="ARBA00004123"/>
    </source>
</evidence>
<evidence type="ECO:0000256" key="5">
    <source>
        <dbReference type="ARBA" id="ARBA00022490"/>
    </source>
</evidence>
<dbReference type="EMBL" id="JAIZAY010000008">
    <property type="protein sequence ID" value="KAJ8037880.1"/>
    <property type="molecule type" value="Genomic_DNA"/>
</dbReference>
<dbReference type="Gene3D" id="1.10.238.10">
    <property type="entry name" value="EF-hand"/>
    <property type="match status" value="1"/>
</dbReference>
<evidence type="ECO:0000256" key="4">
    <source>
        <dbReference type="ARBA" id="ARBA00022475"/>
    </source>
</evidence>
<name>A0A9Q1C498_HOLLE</name>
<organism evidence="13 14">
    <name type="scientific">Holothuria leucospilota</name>
    <name type="common">Black long sea cucumber</name>
    <name type="synonym">Mertensiothuria leucospilota</name>
    <dbReference type="NCBI Taxonomy" id="206669"/>
    <lineage>
        <taxon>Eukaryota</taxon>
        <taxon>Metazoa</taxon>
        <taxon>Echinodermata</taxon>
        <taxon>Eleutherozoa</taxon>
        <taxon>Echinozoa</taxon>
        <taxon>Holothuroidea</taxon>
        <taxon>Aspidochirotacea</taxon>
        <taxon>Aspidochirotida</taxon>
        <taxon>Holothuriidae</taxon>
        <taxon>Holothuria</taxon>
    </lineage>
</organism>
<dbReference type="Gene3D" id="1.10.238.200">
    <property type="entry name" value="Cullin, PONY binding domain"/>
    <property type="match status" value="1"/>
</dbReference>
<reference evidence="13" key="1">
    <citation type="submission" date="2021-10" db="EMBL/GenBank/DDBJ databases">
        <title>Tropical sea cucumber genome reveals ecological adaptation and Cuvierian tubules defense mechanism.</title>
        <authorList>
            <person name="Chen T."/>
        </authorList>
    </citation>
    <scope>NUCLEOTIDE SEQUENCE</scope>
    <source>
        <strain evidence="13">Nanhai2018</strain>
        <tissue evidence="13">Muscle</tissue>
    </source>
</reference>
<dbReference type="GO" id="GO:2000436">
    <property type="term" value="P:positive regulation of protein neddylation"/>
    <property type="evidence" value="ECO:0007669"/>
    <property type="project" value="UniProtKB-ARBA"/>
</dbReference>
<dbReference type="GO" id="GO:0031624">
    <property type="term" value="F:ubiquitin conjugating enzyme binding"/>
    <property type="evidence" value="ECO:0007669"/>
    <property type="project" value="TreeGrafter"/>
</dbReference>
<evidence type="ECO:0000256" key="3">
    <source>
        <dbReference type="ARBA" id="ARBA00004556"/>
    </source>
</evidence>
<dbReference type="GO" id="GO:0005634">
    <property type="term" value="C:nucleus"/>
    <property type="evidence" value="ECO:0007669"/>
    <property type="project" value="UniProtKB-SubCell"/>
</dbReference>
<dbReference type="InterPro" id="IPR014764">
    <property type="entry name" value="DCN-prot"/>
</dbReference>
<dbReference type="GO" id="GO:0032182">
    <property type="term" value="F:ubiquitin-like protein binding"/>
    <property type="evidence" value="ECO:0007669"/>
    <property type="project" value="TreeGrafter"/>
</dbReference>
<dbReference type="PANTHER" id="PTHR12281">
    <property type="entry name" value="RP42 RELATED"/>
    <property type="match status" value="1"/>
</dbReference>
<evidence type="ECO:0000256" key="8">
    <source>
        <dbReference type="ARBA" id="ARBA00023242"/>
    </source>
</evidence>
<evidence type="ECO:0000313" key="13">
    <source>
        <dbReference type="EMBL" id="KAJ8037880.1"/>
    </source>
</evidence>
<keyword evidence="4" id="KW-1003">Cell membrane</keyword>
<dbReference type="GO" id="GO:0097602">
    <property type="term" value="F:cullin family protein binding"/>
    <property type="evidence" value="ECO:0007669"/>
    <property type="project" value="TreeGrafter"/>
</dbReference>
<comment type="subcellular location">
    <subcellularLocation>
        <location evidence="2">Cell membrane</location>
    </subcellularLocation>
    <subcellularLocation>
        <location evidence="3">Cytoplasm</location>
        <location evidence="3">Perinuclear region</location>
    </subcellularLocation>
    <subcellularLocation>
        <location evidence="1">Nucleus</location>
    </subcellularLocation>
</comment>
<dbReference type="Pfam" id="PF03556">
    <property type="entry name" value="Cullin_binding"/>
    <property type="match status" value="1"/>
</dbReference>
<dbReference type="GO" id="GO:0005886">
    <property type="term" value="C:plasma membrane"/>
    <property type="evidence" value="ECO:0007669"/>
    <property type="project" value="UniProtKB-SubCell"/>
</dbReference>
<feature type="region of interest" description="Disordered" evidence="11">
    <location>
        <begin position="1"/>
        <end position="59"/>
    </location>
</feature>
<dbReference type="OrthoDB" id="27198at2759"/>
<gene>
    <name evidence="13" type="ORF">HOLleu_18813</name>
</gene>
<dbReference type="PANTHER" id="PTHR12281:SF31">
    <property type="entry name" value="DCN1-LIKE PROTEIN 3"/>
    <property type="match status" value="1"/>
</dbReference>
<evidence type="ECO:0000313" key="14">
    <source>
        <dbReference type="Proteomes" id="UP001152320"/>
    </source>
</evidence>
<comment type="caution">
    <text evidence="13">The sequence shown here is derived from an EMBL/GenBank/DDBJ whole genome shotgun (WGS) entry which is preliminary data.</text>
</comment>
<keyword evidence="7" id="KW-0472">Membrane</keyword>
<dbReference type="GO" id="GO:0048471">
    <property type="term" value="C:perinuclear region of cytoplasm"/>
    <property type="evidence" value="ECO:0007669"/>
    <property type="project" value="UniProtKB-SubCell"/>
</dbReference>
<dbReference type="InterPro" id="IPR042460">
    <property type="entry name" value="DCN1-like_PONY"/>
</dbReference>
<evidence type="ECO:0000256" key="7">
    <source>
        <dbReference type="ARBA" id="ARBA00023136"/>
    </source>
</evidence>
<dbReference type="GO" id="GO:0000151">
    <property type="term" value="C:ubiquitin ligase complex"/>
    <property type="evidence" value="ECO:0007669"/>
    <property type="project" value="TreeGrafter"/>
</dbReference>
<evidence type="ECO:0000256" key="6">
    <source>
        <dbReference type="ARBA" id="ARBA00022707"/>
    </source>
</evidence>
<dbReference type="GO" id="GO:0045116">
    <property type="term" value="P:protein neddylation"/>
    <property type="evidence" value="ECO:0007669"/>
    <property type="project" value="TreeGrafter"/>
</dbReference>
<protein>
    <recommendedName>
        <fullName evidence="10">Defective in cullin neddylation protein</fullName>
    </recommendedName>
</protein>
<keyword evidence="14" id="KW-1185">Reference proteome</keyword>
<keyword evidence="8" id="KW-0539">Nucleus</keyword>
<accession>A0A9Q1C498</accession>
<feature type="compositionally biased region" description="Low complexity" evidence="11">
    <location>
        <begin position="1"/>
        <end position="24"/>
    </location>
</feature>
<evidence type="ECO:0000256" key="11">
    <source>
        <dbReference type="SAM" id="MobiDB-lite"/>
    </source>
</evidence>
<dbReference type="PROSITE" id="PS51229">
    <property type="entry name" value="DCUN1"/>
    <property type="match status" value="1"/>
</dbReference>
<sequence>MGKCFSSCSSSSSGLDHNGKSSSETSKHSKTTLTQQITEVSPPYEKGTGYLKSDISQRDTLQSHAKLNPPLNPSPDLAKMPKASFSESKAQKLFERYKDASVDAILAEGTEKFCQDLGVNPEEFIVLVLAWKFEAPTMCRFSRDGFIKGCKAMHVDSVQGIQTKFVDLHAEVRQGSAFKDLYRFTFGFGLDQDTGQRTLPIEIAIPLWKLVFSKSQPPILERWFSFLLESEIRGISRDTWQMFLNFVETIGDDLNLYDDNEAWPSLFDDFVEYEKMKISEERERTSRQNEDEETYEV</sequence>
<evidence type="ECO:0000256" key="2">
    <source>
        <dbReference type="ARBA" id="ARBA00004236"/>
    </source>
</evidence>
<keyword evidence="9" id="KW-0449">Lipoprotein</keyword>
<dbReference type="Proteomes" id="UP001152320">
    <property type="component" value="Chromosome 8"/>
</dbReference>
<dbReference type="AlphaFoldDB" id="A0A9Q1C498"/>
<proteinExistence type="predicted"/>
<evidence type="ECO:0000256" key="9">
    <source>
        <dbReference type="ARBA" id="ARBA00023288"/>
    </source>
</evidence>
<keyword evidence="6" id="KW-0519">Myristate</keyword>
<evidence type="ECO:0000256" key="10">
    <source>
        <dbReference type="RuleBase" id="RU410713"/>
    </source>
</evidence>
<dbReference type="InterPro" id="IPR005176">
    <property type="entry name" value="PONY_dom"/>
</dbReference>
<evidence type="ECO:0000259" key="12">
    <source>
        <dbReference type="PROSITE" id="PS51229"/>
    </source>
</evidence>